<reference evidence="1 2" key="1">
    <citation type="submission" date="2016-04" db="EMBL/GenBank/DDBJ databases">
        <title>Acidithiobacillus ferrooxidans genome sequencing and assembly.</title>
        <authorList>
            <person name="Zhou Z."/>
        </authorList>
    </citation>
    <scope>NUCLEOTIDE SEQUENCE [LARGE SCALE GENOMIC DNA]</scope>
    <source>
        <strain evidence="1 2">BY0502</strain>
    </source>
</reference>
<keyword evidence="2" id="KW-1185">Reference proteome</keyword>
<dbReference type="RefSeq" id="WP_064217885.1">
    <property type="nucleotide sequence ID" value="NZ_LVXZ01000012.1"/>
</dbReference>
<dbReference type="AlphaFoldDB" id="A0A179BQS2"/>
<gene>
    <name evidence="1" type="ORF">A4H96_01170</name>
</gene>
<protein>
    <submittedName>
        <fullName evidence="1">Uncharacterized protein</fullName>
    </submittedName>
</protein>
<proteinExistence type="predicted"/>
<evidence type="ECO:0000313" key="1">
    <source>
        <dbReference type="EMBL" id="OAP93384.1"/>
    </source>
</evidence>
<evidence type="ECO:0000313" key="2">
    <source>
        <dbReference type="Proteomes" id="UP000078302"/>
    </source>
</evidence>
<dbReference type="EMBL" id="LVXZ01000012">
    <property type="protein sequence ID" value="OAP93384.1"/>
    <property type="molecule type" value="Genomic_DNA"/>
</dbReference>
<name>A0A179BQS2_ACIFR</name>
<accession>A0A179BQS2</accession>
<comment type="caution">
    <text evidence="1">The sequence shown here is derived from an EMBL/GenBank/DDBJ whole genome shotgun (WGS) entry which is preliminary data.</text>
</comment>
<dbReference type="Proteomes" id="UP000078302">
    <property type="component" value="Unassembled WGS sequence"/>
</dbReference>
<organism evidence="1 2">
    <name type="scientific">Acidithiobacillus ferrooxidans</name>
    <name type="common">Thiobacillus ferrooxidans</name>
    <dbReference type="NCBI Taxonomy" id="920"/>
    <lineage>
        <taxon>Bacteria</taxon>
        <taxon>Pseudomonadati</taxon>
        <taxon>Pseudomonadota</taxon>
        <taxon>Acidithiobacillia</taxon>
        <taxon>Acidithiobacillales</taxon>
        <taxon>Acidithiobacillaceae</taxon>
        <taxon>Acidithiobacillus</taxon>
    </lineage>
</organism>
<sequence length="124" mass="13824">MTTLKIVTLKLLVDEAELAAHGRTVDSYITALVASAGKTENGTAIIDNSIESEDFACTELEDSVVNDTYAPGDFVRNWLATEYKQGDNSYWSNQYGLCNKDLATRFAPIERYRPYKATTMVIDQ</sequence>
<dbReference type="OrthoDB" id="10009405at2"/>